<dbReference type="Gene3D" id="1.20.1730.10">
    <property type="entry name" value="Sodium/glucose cotransporter"/>
    <property type="match status" value="1"/>
</dbReference>
<feature type="transmembrane region" description="Helical" evidence="16">
    <location>
        <begin position="470"/>
        <end position="490"/>
    </location>
</feature>
<dbReference type="InterPro" id="IPR038377">
    <property type="entry name" value="Na/Glc_symporter_sf"/>
</dbReference>
<keyword evidence="18" id="KW-1185">Reference proteome</keyword>
<dbReference type="InterPro" id="IPR011851">
    <property type="entry name" value="Na/Pro_symporter"/>
</dbReference>
<protein>
    <recommendedName>
        <fullName evidence="13 16">Sodium/proline symporter</fullName>
    </recommendedName>
    <alternativeName>
        <fullName evidence="14 16">Proline permease</fullName>
    </alternativeName>
</protein>
<dbReference type="AlphaFoldDB" id="A0A378U3T9"/>
<evidence type="ECO:0000256" key="10">
    <source>
        <dbReference type="ARBA" id="ARBA00023136"/>
    </source>
</evidence>
<keyword evidence="4 16" id="KW-1003">Cell membrane</keyword>
<dbReference type="PANTHER" id="PTHR48086:SF3">
    <property type="entry name" value="SODIUM_PROLINE SYMPORTER"/>
    <property type="match status" value="1"/>
</dbReference>
<evidence type="ECO:0000256" key="11">
    <source>
        <dbReference type="ARBA" id="ARBA00023201"/>
    </source>
</evidence>
<dbReference type="NCBIfam" id="TIGR02121">
    <property type="entry name" value="Na_Pro_sym"/>
    <property type="match status" value="1"/>
</dbReference>
<dbReference type="FunFam" id="1.20.1730.10:FF:000002">
    <property type="entry name" value="Sodium/proline symporter"/>
    <property type="match status" value="1"/>
</dbReference>
<feature type="transmembrane region" description="Helical" evidence="16">
    <location>
        <begin position="126"/>
        <end position="147"/>
    </location>
</feature>
<keyword evidence="5 16" id="KW-0812">Transmembrane</keyword>
<comment type="catalytic activity">
    <reaction evidence="12">
        <text>L-proline(in) + Na(+)(in) = L-proline(out) + Na(+)(out)</text>
        <dbReference type="Rhea" id="RHEA:28967"/>
        <dbReference type="ChEBI" id="CHEBI:29101"/>
        <dbReference type="ChEBI" id="CHEBI:60039"/>
    </reaction>
</comment>
<feature type="transmembrane region" description="Helical" evidence="16">
    <location>
        <begin position="374"/>
        <end position="394"/>
    </location>
</feature>
<evidence type="ECO:0000256" key="9">
    <source>
        <dbReference type="ARBA" id="ARBA00023065"/>
    </source>
</evidence>
<keyword evidence="6 16" id="KW-0769">Symport</keyword>
<comment type="subcellular location">
    <subcellularLocation>
        <location evidence="1 16">Cell membrane</location>
        <topology evidence="1 16">Multi-pass membrane protein</topology>
    </subcellularLocation>
</comment>
<feature type="transmembrane region" description="Helical" evidence="16">
    <location>
        <begin position="232"/>
        <end position="252"/>
    </location>
</feature>
<dbReference type="PANTHER" id="PTHR48086">
    <property type="entry name" value="SODIUM/PROLINE SYMPORTER-RELATED"/>
    <property type="match status" value="1"/>
</dbReference>
<comment type="similarity">
    <text evidence="2 15">Belongs to the sodium:solute symporter (SSF) (TC 2.A.21) family.</text>
</comment>
<feature type="transmembrane region" description="Helical" evidence="16">
    <location>
        <begin position="400"/>
        <end position="424"/>
    </location>
</feature>
<feature type="transmembrane region" description="Helical" evidence="16">
    <location>
        <begin position="278"/>
        <end position="299"/>
    </location>
</feature>
<dbReference type="GO" id="GO:0031402">
    <property type="term" value="F:sodium ion binding"/>
    <property type="evidence" value="ECO:0007669"/>
    <property type="project" value="UniProtKB-UniRule"/>
</dbReference>
<evidence type="ECO:0000256" key="13">
    <source>
        <dbReference type="ARBA" id="ARBA00067214"/>
    </source>
</evidence>
<comment type="function">
    <text evidence="16">Catalyzes the sodium-dependent uptake of extracellular L-proline.</text>
</comment>
<dbReference type="Proteomes" id="UP000255024">
    <property type="component" value="Unassembled WGS sequence"/>
</dbReference>
<evidence type="ECO:0000256" key="8">
    <source>
        <dbReference type="ARBA" id="ARBA00023053"/>
    </source>
</evidence>
<evidence type="ECO:0000256" key="4">
    <source>
        <dbReference type="ARBA" id="ARBA00022475"/>
    </source>
</evidence>
<feature type="transmembrane region" description="Helical" evidence="16">
    <location>
        <begin position="159"/>
        <end position="180"/>
    </location>
</feature>
<sequence>MQLDPTLLTFSLYLLLILSIGIIAYLRTKNFSDYILGGRRLGPLVTALSAGASDMSGWLLMGLPGSIFKSGLAQSWIAIGLLIGAYFNWRLVAGRLRVHTECNHNALTLPDFFLHRFGTTGQWVKTIAALAILLFFTLYCASGMVAGAQLFTTIFHLPYLQALLLSALATIIYTFIGGFLAVSWSDTLQASLMLFALILTPIMIVVSLGGWSEIQEQMELAIQTHQIAYANLIHNVNFITIVSAAAWGLGYFGQPHILARFMAVDSAKTMRNARRIGMTWMLLCLFGAVAIGYLGISYFQAHPNQAAAVHKNNEMIFIELIHYLFNPWIIGILLSAILAAVMSTLSAQLLMASSTLTQDFYRSYFRRNAHQRELVWMSRLAVLLISCLALYIALDENNSILGLVSRAWAGFGAAFGPLILFALFSSKTTGTAALTGIVVGGLTVIFWPLFQEQVLGDVIFGYHEPLYEIIPGFILSALSIYLVSTFGSPATPTMKLQFKAADAKYHREK</sequence>
<dbReference type="GO" id="GO:0005886">
    <property type="term" value="C:plasma membrane"/>
    <property type="evidence" value="ECO:0007669"/>
    <property type="project" value="UniProtKB-SubCell"/>
</dbReference>
<evidence type="ECO:0000256" key="1">
    <source>
        <dbReference type="ARBA" id="ARBA00004651"/>
    </source>
</evidence>
<dbReference type="GO" id="GO:0005298">
    <property type="term" value="F:proline:sodium symporter activity"/>
    <property type="evidence" value="ECO:0007669"/>
    <property type="project" value="UniProtKB-UniRule"/>
</dbReference>
<feature type="transmembrane region" description="Helical" evidence="16">
    <location>
        <begin position="431"/>
        <end position="450"/>
    </location>
</feature>
<keyword evidence="8 16" id="KW-0915">Sodium</keyword>
<evidence type="ECO:0000256" key="3">
    <source>
        <dbReference type="ARBA" id="ARBA00022448"/>
    </source>
</evidence>
<dbReference type="InterPro" id="IPR001734">
    <property type="entry name" value="Na/solute_symporter"/>
</dbReference>
<evidence type="ECO:0000256" key="5">
    <source>
        <dbReference type="ARBA" id="ARBA00022692"/>
    </source>
</evidence>
<evidence type="ECO:0000256" key="15">
    <source>
        <dbReference type="RuleBase" id="RU362091"/>
    </source>
</evidence>
<feature type="transmembrane region" description="Helical" evidence="16">
    <location>
        <begin position="67"/>
        <end position="87"/>
    </location>
</feature>
<accession>A0A378U3T9</accession>
<evidence type="ECO:0000256" key="14">
    <source>
        <dbReference type="ARBA" id="ARBA00082709"/>
    </source>
</evidence>
<gene>
    <name evidence="17" type="primary">putP</name>
    <name evidence="17" type="ORF">NCTC11179_03175</name>
</gene>
<keyword evidence="16" id="KW-0029">Amino-acid transport</keyword>
<organism evidence="17 18">
    <name type="scientific">Myroides odoratus</name>
    <name type="common">Flavobacterium odoratum</name>
    <dbReference type="NCBI Taxonomy" id="256"/>
    <lineage>
        <taxon>Bacteria</taxon>
        <taxon>Pseudomonadati</taxon>
        <taxon>Bacteroidota</taxon>
        <taxon>Flavobacteriia</taxon>
        <taxon>Flavobacteriales</taxon>
        <taxon>Flavobacteriaceae</taxon>
        <taxon>Myroides</taxon>
    </lineage>
</organism>
<dbReference type="InterPro" id="IPR050277">
    <property type="entry name" value="Sodium:Solute_Symporter"/>
</dbReference>
<evidence type="ECO:0000256" key="16">
    <source>
        <dbReference type="RuleBase" id="RU366012"/>
    </source>
</evidence>
<keyword evidence="7 16" id="KW-1133">Transmembrane helix</keyword>
<reference evidence="17 18" key="1">
    <citation type="submission" date="2018-06" db="EMBL/GenBank/DDBJ databases">
        <authorList>
            <consortium name="Pathogen Informatics"/>
            <person name="Doyle S."/>
        </authorList>
    </citation>
    <scope>NUCLEOTIDE SEQUENCE [LARGE SCALE GENOMIC DNA]</scope>
    <source>
        <strain evidence="17 18">NCTC11179</strain>
    </source>
</reference>
<dbReference type="Pfam" id="PF00474">
    <property type="entry name" value="SSF"/>
    <property type="match status" value="1"/>
</dbReference>
<feature type="transmembrane region" description="Helical" evidence="16">
    <location>
        <begin position="6"/>
        <end position="28"/>
    </location>
</feature>
<dbReference type="RefSeq" id="WP_115092335.1">
    <property type="nucleotide sequence ID" value="NZ_CP068107.1"/>
</dbReference>
<name>A0A378U3T9_MYROD</name>
<dbReference type="EMBL" id="UGQL01000002">
    <property type="protein sequence ID" value="STZ69661.1"/>
    <property type="molecule type" value="Genomic_DNA"/>
</dbReference>
<evidence type="ECO:0000313" key="17">
    <source>
        <dbReference type="EMBL" id="STZ69661.1"/>
    </source>
</evidence>
<proteinExistence type="inferred from homology"/>
<dbReference type="GO" id="GO:0015193">
    <property type="term" value="F:L-proline transmembrane transporter activity"/>
    <property type="evidence" value="ECO:0007669"/>
    <property type="project" value="TreeGrafter"/>
</dbReference>
<keyword evidence="3 16" id="KW-0813">Transport</keyword>
<keyword evidence="10 16" id="KW-0472">Membrane</keyword>
<evidence type="ECO:0000256" key="12">
    <source>
        <dbReference type="ARBA" id="ARBA00033708"/>
    </source>
</evidence>
<dbReference type="GO" id="GO:0015824">
    <property type="term" value="P:proline transport"/>
    <property type="evidence" value="ECO:0007669"/>
    <property type="project" value="UniProtKB-UniRule"/>
</dbReference>
<keyword evidence="11 16" id="KW-0739">Sodium transport</keyword>
<dbReference type="PROSITE" id="PS50283">
    <property type="entry name" value="NA_SOLUT_SYMP_3"/>
    <property type="match status" value="1"/>
</dbReference>
<feature type="transmembrane region" description="Helical" evidence="16">
    <location>
        <begin position="192"/>
        <end position="212"/>
    </location>
</feature>
<dbReference type="CDD" id="cd11475">
    <property type="entry name" value="SLC5sbd_PutP"/>
    <property type="match status" value="1"/>
</dbReference>
<keyword evidence="9 16" id="KW-0406">Ion transport</keyword>
<evidence type="ECO:0000256" key="2">
    <source>
        <dbReference type="ARBA" id="ARBA00006434"/>
    </source>
</evidence>
<evidence type="ECO:0000256" key="7">
    <source>
        <dbReference type="ARBA" id="ARBA00022989"/>
    </source>
</evidence>
<feature type="transmembrane region" description="Helical" evidence="16">
    <location>
        <begin position="40"/>
        <end position="61"/>
    </location>
</feature>
<evidence type="ECO:0000256" key="6">
    <source>
        <dbReference type="ARBA" id="ARBA00022847"/>
    </source>
</evidence>
<dbReference type="NCBIfam" id="TIGR00813">
    <property type="entry name" value="sss"/>
    <property type="match status" value="1"/>
</dbReference>
<evidence type="ECO:0000313" key="18">
    <source>
        <dbReference type="Proteomes" id="UP000255024"/>
    </source>
</evidence>